<protein>
    <submittedName>
        <fullName evidence="2">Uncharacterized protein</fullName>
    </submittedName>
</protein>
<dbReference type="AlphaFoldDB" id="A0A1U7P2J8"/>
<accession>A0A1U7P2J8</accession>
<keyword evidence="1" id="KW-0732">Signal</keyword>
<feature type="chain" id="PRO_5012956608" evidence="1">
    <location>
        <begin position="18"/>
        <end position="266"/>
    </location>
</feature>
<reference evidence="2 3" key="1">
    <citation type="submission" date="2017-01" db="EMBL/GenBank/DDBJ databases">
        <title>Genome Analysis of Deinococcus marmoris KOPRI26562.</title>
        <authorList>
            <person name="Kim J.H."/>
            <person name="Oh H.-M."/>
        </authorList>
    </citation>
    <scope>NUCLEOTIDE SEQUENCE [LARGE SCALE GENOMIC DNA]</scope>
    <source>
        <strain evidence="2 3">KOPRI26562</strain>
    </source>
</reference>
<dbReference type="STRING" id="249408.BOO71_0002929"/>
<sequence length="266" mass="28211">MRALVLGLLALSGMAGASDMDDLLSALKQAQTLEARGVVEVTVLFPPRELPTKSAKALPRVPFRPGLLARNFGVSRARQEAVAGRPATRFELTPKNTQAARWTLWIDQEWNIPLGYQESFPDGTPARRAVFQKVNAPPVRVQVAVPAAPEGLRAALIAALPGLRLSAGVQPTAVKSRPNGGLEISLTDGVNVFALVTSPRGVRAAPGIASRRVGTGFVWLVGNLPQSVLDQALARVSRVDTAGLGTFLKVDASNAQNTPTLHKETP</sequence>
<comment type="caution">
    <text evidence="2">The sequence shown here is derived from an EMBL/GenBank/DDBJ whole genome shotgun (WGS) entry which is preliminary data.</text>
</comment>
<organism evidence="2 3">
    <name type="scientific">Deinococcus marmoris</name>
    <dbReference type="NCBI Taxonomy" id="249408"/>
    <lineage>
        <taxon>Bacteria</taxon>
        <taxon>Thermotogati</taxon>
        <taxon>Deinococcota</taxon>
        <taxon>Deinococci</taxon>
        <taxon>Deinococcales</taxon>
        <taxon>Deinococcaceae</taxon>
        <taxon>Deinococcus</taxon>
    </lineage>
</organism>
<feature type="signal peptide" evidence="1">
    <location>
        <begin position="1"/>
        <end position="17"/>
    </location>
</feature>
<proteinExistence type="predicted"/>
<gene>
    <name evidence="2" type="ORF">BOO71_0002929</name>
</gene>
<dbReference type="Proteomes" id="UP000186607">
    <property type="component" value="Unassembled WGS sequence"/>
</dbReference>
<evidence type="ECO:0000313" key="2">
    <source>
        <dbReference type="EMBL" id="OLV19391.1"/>
    </source>
</evidence>
<dbReference type="Gene3D" id="2.50.20.10">
    <property type="entry name" value="Lipoprotein localisation LolA/LolB/LppX"/>
    <property type="match status" value="1"/>
</dbReference>
<name>A0A1U7P2J8_9DEIO</name>
<dbReference type="EMBL" id="MSTI01000035">
    <property type="protein sequence ID" value="OLV19391.1"/>
    <property type="molecule type" value="Genomic_DNA"/>
</dbReference>
<evidence type="ECO:0000256" key="1">
    <source>
        <dbReference type="SAM" id="SignalP"/>
    </source>
</evidence>
<keyword evidence="3" id="KW-1185">Reference proteome</keyword>
<evidence type="ECO:0000313" key="3">
    <source>
        <dbReference type="Proteomes" id="UP000186607"/>
    </source>
</evidence>
<dbReference type="RefSeq" id="WP_254843026.1">
    <property type="nucleotide sequence ID" value="NZ_MSTI01000035.1"/>
</dbReference>